<dbReference type="Proteomes" id="UP001556692">
    <property type="component" value="Unassembled WGS sequence"/>
</dbReference>
<sequence length="181" mass="20494">MHDTFLRIYGYYGRILWAFALLAGILTFAIMCVIDANALTRKLFNWPLPAALEITQELLVGAIMLPFAFTLLKREHVSTVFLTSRLSSGSRRWLHLLWAVVGLLLFAAVTYGTFQYALRSFRMNEQIWGATIQFAVWPAKMAVSLGTLLITIQFLLDALGFALIPDFRDHDEENAELHGNV</sequence>
<evidence type="ECO:0000313" key="12">
    <source>
        <dbReference type="Proteomes" id="UP001556692"/>
    </source>
</evidence>
<name>A0ABV3SK10_9HYPH</name>
<comment type="subunit">
    <text evidence="9">The complex comprises the extracytoplasmic solute receptor protein and the two transmembrane proteins.</text>
</comment>
<keyword evidence="12" id="KW-1185">Reference proteome</keyword>
<accession>A0ABV3SK10</accession>
<dbReference type="PANTHER" id="PTHR35011">
    <property type="entry name" value="2,3-DIKETO-L-GULONATE TRAP TRANSPORTER SMALL PERMEASE PROTEIN YIAM"/>
    <property type="match status" value="1"/>
</dbReference>
<organism evidence="11 12">
    <name type="scientific">Aquibium pacificus</name>
    <dbReference type="NCBI Taxonomy" id="3153579"/>
    <lineage>
        <taxon>Bacteria</taxon>
        <taxon>Pseudomonadati</taxon>
        <taxon>Pseudomonadota</taxon>
        <taxon>Alphaproteobacteria</taxon>
        <taxon>Hyphomicrobiales</taxon>
        <taxon>Phyllobacteriaceae</taxon>
        <taxon>Aquibium</taxon>
    </lineage>
</organism>
<dbReference type="EMBL" id="JBDPGJ010000003">
    <property type="protein sequence ID" value="MEX0406836.1"/>
    <property type="molecule type" value="Genomic_DNA"/>
</dbReference>
<dbReference type="Pfam" id="PF04290">
    <property type="entry name" value="DctQ"/>
    <property type="match status" value="1"/>
</dbReference>
<evidence type="ECO:0000256" key="8">
    <source>
        <dbReference type="ARBA" id="ARBA00038436"/>
    </source>
</evidence>
<comment type="similarity">
    <text evidence="8 9">Belongs to the TRAP transporter small permease family.</text>
</comment>
<keyword evidence="5 9" id="KW-0812">Transmembrane</keyword>
<comment type="subcellular location">
    <subcellularLocation>
        <location evidence="1 9">Cell inner membrane</location>
        <topology evidence="1 9">Multi-pass membrane protein</topology>
    </subcellularLocation>
</comment>
<evidence type="ECO:0000256" key="4">
    <source>
        <dbReference type="ARBA" id="ARBA00022519"/>
    </source>
</evidence>
<keyword evidence="2 9" id="KW-0813">Transport</keyword>
<feature type="transmembrane region" description="Helical" evidence="9">
    <location>
        <begin position="141"/>
        <end position="164"/>
    </location>
</feature>
<gene>
    <name evidence="11" type="ORF">ABGN05_14310</name>
</gene>
<dbReference type="PANTHER" id="PTHR35011:SF10">
    <property type="entry name" value="TRAP TRANSPORTER SMALL PERMEASE PROTEIN"/>
    <property type="match status" value="1"/>
</dbReference>
<feature type="transmembrane region" description="Helical" evidence="9">
    <location>
        <begin position="12"/>
        <end position="34"/>
    </location>
</feature>
<feature type="domain" description="Tripartite ATP-independent periplasmic transporters DctQ component" evidence="10">
    <location>
        <begin position="30"/>
        <end position="158"/>
    </location>
</feature>
<evidence type="ECO:0000256" key="2">
    <source>
        <dbReference type="ARBA" id="ARBA00022448"/>
    </source>
</evidence>
<evidence type="ECO:0000259" key="10">
    <source>
        <dbReference type="Pfam" id="PF04290"/>
    </source>
</evidence>
<evidence type="ECO:0000256" key="5">
    <source>
        <dbReference type="ARBA" id="ARBA00022692"/>
    </source>
</evidence>
<comment type="function">
    <text evidence="9">Part of the tripartite ATP-independent periplasmic (TRAP) transport system.</text>
</comment>
<reference evidence="11 12" key="1">
    <citation type="submission" date="2024-05" db="EMBL/GenBank/DDBJ databases">
        <authorList>
            <person name="Jiang F."/>
        </authorList>
    </citation>
    <scope>NUCLEOTIDE SEQUENCE [LARGE SCALE GENOMIC DNA]</scope>
    <source>
        <strain evidence="11 12">LZ166</strain>
    </source>
</reference>
<feature type="transmembrane region" description="Helical" evidence="9">
    <location>
        <begin position="93"/>
        <end position="114"/>
    </location>
</feature>
<keyword evidence="6 9" id="KW-1133">Transmembrane helix</keyword>
<evidence type="ECO:0000256" key="9">
    <source>
        <dbReference type="RuleBase" id="RU369079"/>
    </source>
</evidence>
<dbReference type="RefSeq" id="WP_367954717.1">
    <property type="nucleotide sequence ID" value="NZ_JBDPGJ010000003.1"/>
</dbReference>
<keyword evidence="3" id="KW-1003">Cell membrane</keyword>
<keyword evidence="4 9" id="KW-0997">Cell inner membrane</keyword>
<dbReference type="InterPro" id="IPR007387">
    <property type="entry name" value="TRAP_DctQ"/>
</dbReference>
<evidence type="ECO:0000256" key="1">
    <source>
        <dbReference type="ARBA" id="ARBA00004429"/>
    </source>
</evidence>
<protein>
    <recommendedName>
        <fullName evidence="9">TRAP transporter small permease protein</fullName>
    </recommendedName>
</protein>
<evidence type="ECO:0000256" key="3">
    <source>
        <dbReference type="ARBA" id="ARBA00022475"/>
    </source>
</evidence>
<feature type="transmembrane region" description="Helical" evidence="9">
    <location>
        <begin position="54"/>
        <end position="72"/>
    </location>
</feature>
<proteinExistence type="inferred from homology"/>
<dbReference type="InterPro" id="IPR055348">
    <property type="entry name" value="DctQ"/>
</dbReference>
<comment type="caution">
    <text evidence="11">The sequence shown here is derived from an EMBL/GenBank/DDBJ whole genome shotgun (WGS) entry which is preliminary data.</text>
</comment>
<evidence type="ECO:0000256" key="6">
    <source>
        <dbReference type="ARBA" id="ARBA00022989"/>
    </source>
</evidence>
<evidence type="ECO:0000313" key="11">
    <source>
        <dbReference type="EMBL" id="MEX0406836.1"/>
    </source>
</evidence>
<evidence type="ECO:0000256" key="7">
    <source>
        <dbReference type="ARBA" id="ARBA00023136"/>
    </source>
</evidence>
<keyword evidence="7 9" id="KW-0472">Membrane</keyword>